<proteinExistence type="predicted"/>
<sequence length="168" mass="20000">MEEENNENDIWNIGSIRSNIFAYTEFKDLVNFNTVCKRWNNVSNHIIHKTIKLKRRWDIMKQIYGKRFNSAANIEEVDECISNNAKNAPFVKEFNYNYKLNPLRAIKVFETFRFICYLTIGSCDMSQGQFLGMISPLNQLRELTLSYLRIKLVLVRDFIKKLFNYHPL</sequence>
<evidence type="ECO:0000259" key="1">
    <source>
        <dbReference type="Pfam" id="PF12937"/>
    </source>
</evidence>
<dbReference type="AlphaFoldDB" id="A0A137NU89"/>
<reference evidence="2 3" key="1">
    <citation type="journal article" date="2015" name="Genome Biol. Evol.">
        <title>Phylogenomic analyses indicate that early fungi evolved digesting cell walls of algal ancestors of land plants.</title>
        <authorList>
            <person name="Chang Y."/>
            <person name="Wang S."/>
            <person name="Sekimoto S."/>
            <person name="Aerts A.L."/>
            <person name="Choi C."/>
            <person name="Clum A."/>
            <person name="LaButti K.M."/>
            <person name="Lindquist E.A."/>
            <person name="Yee Ngan C."/>
            <person name="Ohm R.A."/>
            <person name="Salamov A.A."/>
            <person name="Grigoriev I.V."/>
            <person name="Spatafora J.W."/>
            <person name="Berbee M.L."/>
        </authorList>
    </citation>
    <scope>NUCLEOTIDE SEQUENCE [LARGE SCALE GENOMIC DNA]</scope>
    <source>
        <strain evidence="2 3">NRRL 28638</strain>
    </source>
</reference>
<gene>
    <name evidence="2" type="ORF">CONCODRAFT_11801</name>
</gene>
<evidence type="ECO:0000313" key="2">
    <source>
        <dbReference type="EMBL" id="KXN66385.1"/>
    </source>
</evidence>
<organism evidence="2 3">
    <name type="scientific">Conidiobolus coronatus (strain ATCC 28846 / CBS 209.66 / NRRL 28638)</name>
    <name type="common">Delacroixia coronata</name>
    <dbReference type="NCBI Taxonomy" id="796925"/>
    <lineage>
        <taxon>Eukaryota</taxon>
        <taxon>Fungi</taxon>
        <taxon>Fungi incertae sedis</taxon>
        <taxon>Zoopagomycota</taxon>
        <taxon>Entomophthoromycotina</taxon>
        <taxon>Entomophthoromycetes</taxon>
        <taxon>Entomophthorales</taxon>
        <taxon>Ancylistaceae</taxon>
        <taxon>Conidiobolus</taxon>
    </lineage>
</organism>
<dbReference type="EMBL" id="KQ964733">
    <property type="protein sequence ID" value="KXN66385.1"/>
    <property type="molecule type" value="Genomic_DNA"/>
</dbReference>
<dbReference type="InterPro" id="IPR001810">
    <property type="entry name" value="F-box_dom"/>
</dbReference>
<evidence type="ECO:0000313" key="3">
    <source>
        <dbReference type="Proteomes" id="UP000070444"/>
    </source>
</evidence>
<feature type="domain" description="F-box" evidence="1">
    <location>
        <begin position="18"/>
        <end position="45"/>
    </location>
</feature>
<keyword evidence="3" id="KW-1185">Reference proteome</keyword>
<dbReference type="InterPro" id="IPR032675">
    <property type="entry name" value="LRR_dom_sf"/>
</dbReference>
<dbReference type="Pfam" id="PF12937">
    <property type="entry name" value="F-box-like"/>
    <property type="match status" value="1"/>
</dbReference>
<accession>A0A137NU89</accession>
<dbReference type="Proteomes" id="UP000070444">
    <property type="component" value="Unassembled WGS sequence"/>
</dbReference>
<name>A0A137NU89_CONC2</name>
<dbReference type="Gene3D" id="3.80.10.10">
    <property type="entry name" value="Ribonuclease Inhibitor"/>
    <property type="match status" value="1"/>
</dbReference>
<dbReference type="InterPro" id="IPR036047">
    <property type="entry name" value="F-box-like_dom_sf"/>
</dbReference>
<dbReference type="SUPFAM" id="SSF81383">
    <property type="entry name" value="F-box domain"/>
    <property type="match status" value="1"/>
</dbReference>
<protein>
    <recommendedName>
        <fullName evidence="1">F-box domain-containing protein</fullName>
    </recommendedName>
</protein>